<comment type="caution">
    <text evidence="1">The sequence shown here is derived from an EMBL/GenBank/DDBJ whole genome shotgun (WGS) entry which is preliminary data.</text>
</comment>
<protein>
    <submittedName>
        <fullName evidence="1">Uncharacterized protein</fullName>
    </submittedName>
</protein>
<accession>A0AAW1KTN5</accession>
<name>A0AAW1KTN5_SAPOF</name>
<dbReference type="PANTHER" id="PTHR34222:SF28">
    <property type="entry name" value="CCHC-TYPE DOMAIN-CONTAINING PROTEIN"/>
    <property type="match status" value="1"/>
</dbReference>
<dbReference type="EMBL" id="JBDFQZ010000005">
    <property type="protein sequence ID" value="KAK9723731.1"/>
    <property type="molecule type" value="Genomic_DNA"/>
</dbReference>
<gene>
    <name evidence="1" type="ORF">RND81_05G021400</name>
</gene>
<evidence type="ECO:0000313" key="2">
    <source>
        <dbReference type="Proteomes" id="UP001443914"/>
    </source>
</evidence>
<keyword evidence="2" id="KW-1185">Reference proteome</keyword>
<dbReference type="Proteomes" id="UP001443914">
    <property type="component" value="Unassembled WGS sequence"/>
</dbReference>
<dbReference type="PANTHER" id="PTHR34222">
    <property type="entry name" value="GAG_PRE-INTEGRS DOMAIN-CONTAINING PROTEIN"/>
    <property type="match status" value="1"/>
</dbReference>
<dbReference type="AlphaFoldDB" id="A0AAW1KTN5"/>
<organism evidence="1 2">
    <name type="scientific">Saponaria officinalis</name>
    <name type="common">Common soapwort</name>
    <name type="synonym">Lychnis saponaria</name>
    <dbReference type="NCBI Taxonomy" id="3572"/>
    <lineage>
        <taxon>Eukaryota</taxon>
        <taxon>Viridiplantae</taxon>
        <taxon>Streptophyta</taxon>
        <taxon>Embryophyta</taxon>
        <taxon>Tracheophyta</taxon>
        <taxon>Spermatophyta</taxon>
        <taxon>Magnoliopsida</taxon>
        <taxon>eudicotyledons</taxon>
        <taxon>Gunneridae</taxon>
        <taxon>Pentapetalae</taxon>
        <taxon>Caryophyllales</taxon>
        <taxon>Caryophyllaceae</taxon>
        <taxon>Caryophylleae</taxon>
        <taxon>Saponaria</taxon>
    </lineage>
</organism>
<proteinExistence type="predicted"/>
<evidence type="ECO:0000313" key="1">
    <source>
        <dbReference type="EMBL" id="KAK9723731.1"/>
    </source>
</evidence>
<sequence length="120" mass="13686">MEYFGRLKKLWDDINDFDVLPSCKCSGCKCDLSAVLRKRRDNDQVREFLMGLENYFATVRSSILGIDPLPSLHSVYSRIVQEEEVRLFTQQRSEAEAPMAYVVKGNPSQGVQNRGAPDHC</sequence>
<reference evidence="1" key="1">
    <citation type="submission" date="2024-03" db="EMBL/GenBank/DDBJ databases">
        <title>WGS assembly of Saponaria officinalis var. Norfolk2.</title>
        <authorList>
            <person name="Jenkins J."/>
            <person name="Shu S."/>
            <person name="Grimwood J."/>
            <person name="Barry K."/>
            <person name="Goodstein D."/>
            <person name="Schmutz J."/>
            <person name="Leebens-Mack J."/>
            <person name="Osbourn A."/>
        </authorList>
    </citation>
    <scope>NUCLEOTIDE SEQUENCE [LARGE SCALE GENOMIC DNA]</scope>
    <source>
        <strain evidence="1">JIC</strain>
    </source>
</reference>